<dbReference type="Proteomes" id="UP001486565">
    <property type="component" value="Chromosome"/>
</dbReference>
<reference evidence="2 3" key="1">
    <citation type="submission" date="2023-03" db="EMBL/GenBank/DDBJ databases">
        <title>Novel Species.</title>
        <authorList>
            <person name="Ma S."/>
        </authorList>
    </citation>
    <scope>NUCLEOTIDE SEQUENCE [LARGE SCALE GENOMIC DNA]</scope>
    <source>
        <strain evidence="2 3">LIND6LT2</strain>
    </source>
</reference>
<organism evidence="2 3">
    <name type="scientific">Defluviitalea saccharophila</name>
    <dbReference type="NCBI Taxonomy" id="879970"/>
    <lineage>
        <taxon>Bacteria</taxon>
        <taxon>Bacillati</taxon>
        <taxon>Bacillota</taxon>
        <taxon>Clostridia</taxon>
        <taxon>Lachnospirales</taxon>
        <taxon>Defluviitaleaceae</taxon>
        <taxon>Defluviitalea</taxon>
    </lineage>
</organism>
<dbReference type="Pfam" id="PF21778">
    <property type="entry name" value="DUF6873"/>
    <property type="match status" value="1"/>
</dbReference>
<protein>
    <recommendedName>
        <fullName evidence="1">DUF6873 domain-containing protein</fullName>
    </recommendedName>
</protein>
<evidence type="ECO:0000259" key="1">
    <source>
        <dbReference type="Pfam" id="PF21778"/>
    </source>
</evidence>
<dbReference type="InterPro" id="IPR049238">
    <property type="entry name" value="DUF6873"/>
</dbReference>
<proteinExistence type="predicted"/>
<evidence type="ECO:0000313" key="2">
    <source>
        <dbReference type="EMBL" id="WZL70883.1"/>
    </source>
</evidence>
<accession>A0ABZ2YA55</accession>
<dbReference type="EMBL" id="CP121687">
    <property type="protein sequence ID" value="WZL70883.1"/>
    <property type="molecule type" value="Genomic_DNA"/>
</dbReference>
<name>A0ABZ2YA55_9FIRM</name>
<evidence type="ECO:0000313" key="3">
    <source>
        <dbReference type="Proteomes" id="UP001486565"/>
    </source>
</evidence>
<sequence length="230" mass="26176">MIFLSQNIYDSLKNLLRQADEVIEIQSLDIVYESINHHPDIFLFCGDEKIYMAEEQYQCIKNQLNPFSLPIEVLENQLGYRYPQSVSFNGLMVGRHFIHNLNYTSPIILEDMKKIKKNIIHVKQGYTRCSALPIDDSSIITSDAGIAKAVASHDIEVCLIQPGFILLPGQLYGFIGGTGGRVNDNIYFAGDISKHPDYEKIRRFIHGKRLEIIYDSNYPLIDVGSILTFS</sequence>
<feature type="domain" description="DUF6873" evidence="1">
    <location>
        <begin position="4"/>
        <end position="227"/>
    </location>
</feature>
<gene>
    <name evidence="2" type="ORF">QBE51_04995</name>
</gene>
<dbReference type="RefSeq" id="WP_341877843.1">
    <property type="nucleotide sequence ID" value="NZ_CP121687.1"/>
</dbReference>
<keyword evidence="3" id="KW-1185">Reference proteome</keyword>